<evidence type="ECO:0000256" key="1">
    <source>
        <dbReference type="SAM" id="MobiDB-lite"/>
    </source>
</evidence>
<proteinExistence type="predicted"/>
<dbReference type="AlphaFoldDB" id="A0A182S8X9"/>
<accession>A0A182S8X9</accession>
<organism evidence="2 3">
    <name type="scientific">Anopheles maculatus</name>
    <dbReference type="NCBI Taxonomy" id="74869"/>
    <lineage>
        <taxon>Eukaryota</taxon>
        <taxon>Metazoa</taxon>
        <taxon>Ecdysozoa</taxon>
        <taxon>Arthropoda</taxon>
        <taxon>Hexapoda</taxon>
        <taxon>Insecta</taxon>
        <taxon>Pterygota</taxon>
        <taxon>Neoptera</taxon>
        <taxon>Endopterygota</taxon>
        <taxon>Diptera</taxon>
        <taxon>Nematocera</taxon>
        <taxon>Culicoidea</taxon>
        <taxon>Culicidae</taxon>
        <taxon>Anophelinae</taxon>
        <taxon>Anopheles</taxon>
        <taxon>Anopheles maculatus group</taxon>
    </lineage>
</organism>
<name>A0A182S8X9_9DIPT</name>
<reference evidence="2" key="2">
    <citation type="submission" date="2020-05" db="UniProtKB">
        <authorList>
            <consortium name="EnsemblMetazoa"/>
        </authorList>
    </citation>
    <scope>IDENTIFICATION</scope>
    <source>
        <strain evidence="2">maculatus3</strain>
    </source>
</reference>
<feature type="compositionally biased region" description="Low complexity" evidence="1">
    <location>
        <begin position="79"/>
        <end position="100"/>
    </location>
</feature>
<dbReference type="VEuPathDB" id="VectorBase:AMAM002047"/>
<reference evidence="3" key="1">
    <citation type="submission" date="2013-09" db="EMBL/GenBank/DDBJ databases">
        <title>The Genome Sequence of Anopheles maculatus species B.</title>
        <authorList>
            <consortium name="The Broad Institute Genomics Platform"/>
            <person name="Neafsey D.E."/>
            <person name="Besansky N."/>
            <person name="Howell P."/>
            <person name="Walton C."/>
            <person name="Young S.K."/>
            <person name="Zeng Q."/>
            <person name="Gargeya S."/>
            <person name="Fitzgerald M."/>
            <person name="Haas B."/>
            <person name="Abouelleil A."/>
            <person name="Allen A.W."/>
            <person name="Alvarado L."/>
            <person name="Arachchi H.M."/>
            <person name="Berlin A.M."/>
            <person name="Chapman S.B."/>
            <person name="Gainer-Dewar J."/>
            <person name="Goldberg J."/>
            <person name="Griggs A."/>
            <person name="Gujja S."/>
            <person name="Hansen M."/>
            <person name="Howarth C."/>
            <person name="Imamovic A."/>
            <person name="Ireland A."/>
            <person name="Larimer J."/>
            <person name="McCowan C."/>
            <person name="Murphy C."/>
            <person name="Pearson M."/>
            <person name="Poon T.W."/>
            <person name="Priest M."/>
            <person name="Roberts A."/>
            <person name="Saif S."/>
            <person name="Shea T."/>
            <person name="Sisk P."/>
            <person name="Sykes S."/>
            <person name="Wortman J."/>
            <person name="Nusbaum C."/>
            <person name="Birren B."/>
        </authorList>
    </citation>
    <scope>NUCLEOTIDE SEQUENCE [LARGE SCALE GENOMIC DNA]</scope>
    <source>
        <strain evidence="3">maculatus3</strain>
    </source>
</reference>
<evidence type="ECO:0000313" key="3">
    <source>
        <dbReference type="Proteomes" id="UP000075901"/>
    </source>
</evidence>
<evidence type="ECO:0000313" key="2">
    <source>
        <dbReference type="EnsemblMetazoa" id="AMAM002047-PA"/>
    </source>
</evidence>
<dbReference type="Proteomes" id="UP000075901">
    <property type="component" value="Unassembled WGS sequence"/>
</dbReference>
<keyword evidence="3" id="KW-1185">Reference proteome</keyword>
<sequence>MLRELAKEETTNKIKTTFLLSQMAVNLGTWRTSEYVGNKQSILSTPSSSEAAAAIMPLSMTKAPATGGEETGKDRLLDPLSPLESRSESPPMSPSRSPAPQTAQTTGIPLAVANFSVINYGRGTHKRKSVLDVC</sequence>
<protein>
    <submittedName>
        <fullName evidence="2">Uncharacterized protein</fullName>
    </submittedName>
</protein>
<feature type="region of interest" description="Disordered" evidence="1">
    <location>
        <begin position="57"/>
        <end position="106"/>
    </location>
</feature>
<dbReference type="EnsemblMetazoa" id="AMAM002047-RA">
    <property type="protein sequence ID" value="AMAM002047-PA"/>
    <property type="gene ID" value="AMAM002047"/>
</dbReference>